<organism evidence="10 11">
    <name type="scientific">Dethiosulfatibacter aminovorans DSM 17477</name>
    <dbReference type="NCBI Taxonomy" id="1121476"/>
    <lineage>
        <taxon>Bacteria</taxon>
        <taxon>Bacillati</taxon>
        <taxon>Bacillota</taxon>
        <taxon>Tissierellia</taxon>
        <taxon>Dethiosulfatibacter</taxon>
    </lineage>
</organism>
<dbReference type="GO" id="GO:0015744">
    <property type="term" value="P:succinate transport"/>
    <property type="evidence" value="ECO:0007669"/>
    <property type="project" value="TreeGrafter"/>
</dbReference>
<feature type="transmembrane region" description="Helical" evidence="8">
    <location>
        <begin position="76"/>
        <end position="95"/>
    </location>
</feature>
<dbReference type="InterPro" id="IPR050539">
    <property type="entry name" value="ThrE_Dicarb/AminoAcid_Exp"/>
</dbReference>
<keyword evidence="11" id="KW-1185">Reference proteome</keyword>
<keyword evidence="4 8" id="KW-0812">Transmembrane</keyword>
<feature type="domain" description="Threonine/Serine exporter ThrE" evidence="9">
    <location>
        <begin position="4"/>
        <end position="132"/>
    </location>
</feature>
<gene>
    <name evidence="10" type="ORF">SAMN02745751_00473</name>
</gene>
<keyword evidence="2" id="KW-1003">Cell membrane</keyword>
<comment type="similarity">
    <text evidence="7">Belongs to the ThrE exporter (TC 2.A.79) family.</text>
</comment>
<feature type="transmembrane region" description="Helical" evidence="8">
    <location>
        <begin position="115"/>
        <end position="133"/>
    </location>
</feature>
<accession>A0A1M6BTY5</accession>
<dbReference type="EMBL" id="FQZL01000005">
    <property type="protein sequence ID" value="SHI52252.1"/>
    <property type="molecule type" value="Genomic_DNA"/>
</dbReference>
<dbReference type="AlphaFoldDB" id="A0A1M6BTY5"/>
<keyword evidence="3" id="KW-0997">Cell inner membrane</keyword>
<dbReference type="Proteomes" id="UP000184052">
    <property type="component" value="Unassembled WGS sequence"/>
</dbReference>
<evidence type="ECO:0000256" key="5">
    <source>
        <dbReference type="ARBA" id="ARBA00022989"/>
    </source>
</evidence>
<dbReference type="PANTHER" id="PTHR34390">
    <property type="entry name" value="UPF0442 PROTEIN YJJB-RELATED"/>
    <property type="match status" value="1"/>
</dbReference>
<evidence type="ECO:0000256" key="7">
    <source>
        <dbReference type="ARBA" id="ARBA00034125"/>
    </source>
</evidence>
<dbReference type="STRING" id="1121476.SAMN02745751_00473"/>
<proteinExistence type="inferred from homology"/>
<keyword evidence="5 8" id="KW-1133">Transmembrane helix</keyword>
<protein>
    <submittedName>
        <fullName evidence="10">Uncharacterized membrane protein YjjB, DUF3815 family</fullName>
    </submittedName>
</protein>
<evidence type="ECO:0000313" key="10">
    <source>
        <dbReference type="EMBL" id="SHI52252.1"/>
    </source>
</evidence>
<feature type="transmembrane region" description="Helical" evidence="8">
    <location>
        <begin position="39"/>
        <end position="64"/>
    </location>
</feature>
<dbReference type="Pfam" id="PF12821">
    <property type="entry name" value="ThrE_2"/>
    <property type="match status" value="1"/>
</dbReference>
<evidence type="ECO:0000256" key="1">
    <source>
        <dbReference type="ARBA" id="ARBA00004651"/>
    </source>
</evidence>
<evidence type="ECO:0000256" key="4">
    <source>
        <dbReference type="ARBA" id="ARBA00022692"/>
    </source>
</evidence>
<evidence type="ECO:0000259" key="9">
    <source>
        <dbReference type="Pfam" id="PF12821"/>
    </source>
</evidence>
<dbReference type="RefSeq" id="WP_073046547.1">
    <property type="nucleotide sequence ID" value="NZ_FQZL01000005.1"/>
</dbReference>
<evidence type="ECO:0000313" key="11">
    <source>
        <dbReference type="Proteomes" id="UP000184052"/>
    </source>
</evidence>
<comment type="subcellular location">
    <subcellularLocation>
        <location evidence="1">Cell membrane</location>
        <topology evidence="1">Multi-pass membrane protein</topology>
    </subcellularLocation>
</comment>
<evidence type="ECO:0000256" key="6">
    <source>
        <dbReference type="ARBA" id="ARBA00023136"/>
    </source>
</evidence>
<keyword evidence="6 8" id="KW-0472">Membrane</keyword>
<sequence length="145" mass="15707">MILDFIFSFLCTFGFGVLFNIPRKQLVLASTGGAVGWTVYSLFLLQFDSIVMAAFTGALAVGMVSEIMAKLRRVPATVYVVPGIIPLVPGYGLYYSMKKIIESDYIEAMEVGTETVLVALAISSAVILTTSIGRKIHGSRRGNMN</sequence>
<dbReference type="GO" id="GO:0005886">
    <property type="term" value="C:plasma membrane"/>
    <property type="evidence" value="ECO:0007669"/>
    <property type="project" value="UniProtKB-SubCell"/>
</dbReference>
<dbReference type="PANTHER" id="PTHR34390:SF1">
    <property type="entry name" value="SUCCINATE TRANSPORTER SUBUNIT YJJB-RELATED"/>
    <property type="match status" value="1"/>
</dbReference>
<evidence type="ECO:0000256" key="8">
    <source>
        <dbReference type="SAM" id="Phobius"/>
    </source>
</evidence>
<reference evidence="10 11" key="1">
    <citation type="submission" date="2016-11" db="EMBL/GenBank/DDBJ databases">
        <authorList>
            <person name="Jaros S."/>
            <person name="Januszkiewicz K."/>
            <person name="Wedrychowicz H."/>
        </authorList>
    </citation>
    <scope>NUCLEOTIDE SEQUENCE [LARGE SCALE GENOMIC DNA]</scope>
    <source>
        <strain evidence="10 11">DSM 17477</strain>
    </source>
</reference>
<name>A0A1M6BTY5_9FIRM</name>
<evidence type="ECO:0000256" key="2">
    <source>
        <dbReference type="ARBA" id="ARBA00022475"/>
    </source>
</evidence>
<dbReference type="OrthoDB" id="9810047at2"/>
<evidence type="ECO:0000256" key="3">
    <source>
        <dbReference type="ARBA" id="ARBA00022519"/>
    </source>
</evidence>
<dbReference type="InterPro" id="IPR024528">
    <property type="entry name" value="ThrE_2"/>
</dbReference>